<evidence type="ECO:0000313" key="14">
    <source>
        <dbReference type="Proteomes" id="UP000193467"/>
    </source>
</evidence>
<dbReference type="FunFam" id="3.40.640.10:FF:000006">
    <property type="entry name" value="5-aminolevulinate synthase, mitochondrial"/>
    <property type="match status" value="1"/>
</dbReference>
<accession>A0A1Y2F307</accession>
<dbReference type="EMBL" id="MCGR01000030">
    <property type="protein sequence ID" value="ORY78067.1"/>
    <property type="molecule type" value="Genomic_DNA"/>
</dbReference>
<comment type="function">
    <text evidence="2">Catalyzes the synthesis of 5-aminolevulinate (ALA) from succinyl-CoA and glycine, the first and rate-limiting step in heme biosynthesis.</text>
</comment>
<evidence type="ECO:0000256" key="5">
    <source>
        <dbReference type="ARBA" id="ARBA00022679"/>
    </source>
</evidence>
<keyword evidence="14" id="KW-1185">Reference proteome</keyword>
<evidence type="ECO:0000256" key="6">
    <source>
        <dbReference type="ARBA" id="ARBA00022898"/>
    </source>
</evidence>
<evidence type="ECO:0000256" key="7">
    <source>
        <dbReference type="ARBA" id="ARBA00023133"/>
    </source>
</evidence>
<dbReference type="STRING" id="106004.A0A1Y2F307"/>
<comment type="catalytic activity">
    <reaction evidence="9 11">
        <text>succinyl-CoA + glycine + H(+) = 5-aminolevulinate + CO2 + CoA</text>
        <dbReference type="Rhea" id="RHEA:12921"/>
        <dbReference type="ChEBI" id="CHEBI:15378"/>
        <dbReference type="ChEBI" id="CHEBI:16526"/>
        <dbReference type="ChEBI" id="CHEBI:57287"/>
        <dbReference type="ChEBI" id="CHEBI:57292"/>
        <dbReference type="ChEBI" id="CHEBI:57305"/>
        <dbReference type="ChEBI" id="CHEBI:356416"/>
        <dbReference type="EC" id="2.3.1.37"/>
    </reaction>
</comment>
<gene>
    <name evidence="13" type="ORF">BCR35DRAFT_305238</name>
</gene>
<dbReference type="InterPro" id="IPR001917">
    <property type="entry name" value="Aminotrans_II_pyridoxalP_BS"/>
</dbReference>
<dbReference type="GO" id="GO:0005759">
    <property type="term" value="C:mitochondrial matrix"/>
    <property type="evidence" value="ECO:0007669"/>
    <property type="project" value="UniProtKB-SubCell"/>
</dbReference>
<comment type="cofactor">
    <cofactor evidence="1 10">
        <name>pyridoxal 5'-phosphate</name>
        <dbReference type="ChEBI" id="CHEBI:597326"/>
    </cofactor>
</comment>
<dbReference type="InterPro" id="IPR050087">
    <property type="entry name" value="AON_synthase_class-II"/>
</dbReference>
<keyword evidence="5 11" id="KW-0808">Transferase</keyword>
<evidence type="ECO:0000256" key="10">
    <source>
        <dbReference type="RuleBase" id="RU003693"/>
    </source>
</evidence>
<evidence type="ECO:0000259" key="12">
    <source>
        <dbReference type="Pfam" id="PF00155"/>
    </source>
</evidence>
<dbReference type="InterPro" id="IPR004839">
    <property type="entry name" value="Aminotransferase_I/II_large"/>
</dbReference>
<name>A0A1Y2F307_9BASI</name>
<dbReference type="Gene3D" id="3.40.640.10">
    <property type="entry name" value="Type I PLP-dependent aspartate aminotransferase-like (Major domain)"/>
    <property type="match status" value="1"/>
</dbReference>
<dbReference type="EC" id="2.3.1.37" evidence="11"/>
<organism evidence="13 14">
    <name type="scientific">Leucosporidium creatinivorum</name>
    <dbReference type="NCBI Taxonomy" id="106004"/>
    <lineage>
        <taxon>Eukaryota</taxon>
        <taxon>Fungi</taxon>
        <taxon>Dikarya</taxon>
        <taxon>Basidiomycota</taxon>
        <taxon>Pucciniomycotina</taxon>
        <taxon>Microbotryomycetes</taxon>
        <taxon>Leucosporidiales</taxon>
        <taxon>Leucosporidium</taxon>
    </lineage>
</organism>
<keyword evidence="11" id="KW-0496">Mitochondrion</keyword>
<keyword evidence="6 10" id="KW-0663">Pyridoxal phosphate</keyword>
<dbReference type="InterPro" id="IPR015422">
    <property type="entry name" value="PyrdxlP-dep_Trfase_small"/>
</dbReference>
<evidence type="ECO:0000256" key="11">
    <source>
        <dbReference type="RuleBase" id="RU910713"/>
    </source>
</evidence>
<evidence type="ECO:0000256" key="8">
    <source>
        <dbReference type="ARBA" id="ARBA00023315"/>
    </source>
</evidence>
<dbReference type="NCBIfam" id="TIGR01821">
    <property type="entry name" value="5aminolev_synth"/>
    <property type="match status" value="1"/>
</dbReference>
<dbReference type="GO" id="GO:0006782">
    <property type="term" value="P:protoporphyrinogen IX biosynthetic process"/>
    <property type="evidence" value="ECO:0007669"/>
    <property type="project" value="UniProtKB-UniRule"/>
</dbReference>
<dbReference type="Pfam" id="PF00155">
    <property type="entry name" value="Aminotran_1_2"/>
    <property type="match status" value="1"/>
</dbReference>
<dbReference type="OrthoDB" id="10263824at2759"/>
<dbReference type="Proteomes" id="UP000193467">
    <property type="component" value="Unassembled WGS sequence"/>
</dbReference>
<comment type="caution">
    <text evidence="13">The sequence shown here is derived from an EMBL/GenBank/DDBJ whole genome shotgun (WGS) entry which is preliminary data.</text>
</comment>
<keyword evidence="7 11" id="KW-0350">Heme biosynthesis</keyword>
<dbReference type="InterPro" id="IPR015421">
    <property type="entry name" value="PyrdxlP-dep_Trfase_major"/>
</dbReference>
<dbReference type="PANTHER" id="PTHR13693">
    <property type="entry name" value="CLASS II AMINOTRANSFERASE/8-AMINO-7-OXONONANOATE SYNTHASE"/>
    <property type="match status" value="1"/>
</dbReference>
<dbReference type="GO" id="GO:0003870">
    <property type="term" value="F:5-aminolevulinate synthase activity"/>
    <property type="evidence" value="ECO:0007669"/>
    <property type="project" value="UniProtKB-EC"/>
</dbReference>
<dbReference type="InParanoid" id="A0A1Y2F307"/>
<evidence type="ECO:0000256" key="9">
    <source>
        <dbReference type="ARBA" id="ARBA00047654"/>
    </source>
</evidence>
<feature type="domain" description="Aminotransferase class I/classII large" evidence="12">
    <location>
        <begin position="207"/>
        <end position="558"/>
    </location>
</feature>
<dbReference type="FunCoup" id="A0A1Y2F307">
    <property type="interactions" value="310"/>
</dbReference>
<evidence type="ECO:0000256" key="2">
    <source>
        <dbReference type="ARBA" id="ARBA00003076"/>
    </source>
</evidence>
<dbReference type="GO" id="GO:0030170">
    <property type="term" value="F:pyridoxal phosphate binding"/>
    <property type="evidence" value="ECO:0007669"/>
    <property type="project" value="UniProtKB-UniRule"/>
</dbReference>
<reference evidence="13 14" key="1">
    <citation type="submission" date="2016-07" db="EMBL/GenBank/DDBJ databases">
        <title>Pervasive Adenine N6-methylation of Active Genes in Fungi.</title>
        <authorList>
            <consortium name="DOE Joint Genome Institute"/>
            <person name="Mondo S.J."/>
            <person name="Dannebaum R.O."/>
            <person name="Kuo R.C."/>
            <person name="Labutti K."/>
            <person name="Haridas S."/>
            <person name="Kuo A."/>
            <person name="Salamov A."/>
            <person name="Ahrendt S.R."/>
            <person name="Lipzen A."/>
            <person name="Sullivan W."/>
            <person name="Andreopoulos W.B."/>
            <person name="Clum A."/>
            <person name="Lindquist E."/>
            <person name="Daum C."/>
            <person name="Ramamoorthy G.K."/>
            <person name="Gryganskyi A."/>
            <person name="Culley D."/>
            <person name="Magnuson J.K."/>
            <person name="James T.Y."/>
            <person name="O'Malley M.A."/>
            <person name="Stajich J.E."/>
            <person name="Spatafora J.W."/>
            <person name="Visel A."/>
            <person name="Grigoriev I.V."/>
        </authorList>
    </citation>
    <scope>NUCLEOTIDE SEQUENCE [LARGE SCALE GENOMIC DNA]</scope>
    <source>
        <strain evidence="13 14">62-1032</strain>
    </source>
</reference>
<comment type="pathway">
    <text evidence="3 11">Porphyrin-containing compound metabolism; protoporphyrin-IX biosynthesis; 5-aminolevulinate from glycine: step 1/1.</text>
</comment>
<dbReference type="InterPro" id="IPR010961">
    <property type="entry name" value="4pyrrol_synth_NH2levulA_synth"/>
</dbReference>
<protein>
    <recommendedName>
        <fullName evidence="11">5-aminolevulinate synthase</fullName>
        <ecNumber evidence="11">2.3.1.37</ecNumber>
    </recommendedName>
    <alternativeName>
        <fullName evidence="11">5-aminolevulinic acid synthase</fullName>
    </alternativeName>
    <alternativeName>
        <fullName evidence="11">Delta-ALA synthase</fullName>
    </alternativeName>
    <alternativeName>
        <fullName evidence="11">Delta-aminolevulinate synthase</fullName>
    </alternativeName>
</protein>
<evidence type="ECO:0000256" key="4">
    <source>
        <dbReference type="ARBA" id="ARBA00008392"/>
    </source>
</evidence>
<dbReference type="SUPFAM" id="SSF53383">
    <property type="entry name" value="PLP-dependent transferases"/>
    <property type="match status" value="1"/>
</dbReference>
<dbReference type="Gene3D" id="3.90.1150.10">
    <property type="entry name" value="Aspartate Aminotransferase, domain 1"/>
    <property type="match status" value="1"/>
</dbReference>
<evidence type="ECO:0000313" key="13">
    <source>
        <dbReference type="EMBL" id="ORY78067.1"/>
    </source>
</evidence>
<keyword evidence="8 11" id="KW-0012">Acyltransferase</keyword>
<dbReference type="PANTHER" id="PTHR13693:SF102">
    <property type="entry name" value="2-AMINO-3-KETOBUTYRATE COENZYME A LIGASE, MITOCHONDRIAL"/>
    <property type="match status" value="1"/>
</dbReference>
<sequence length="618" mass="66404">MEAIRGLKAFGAVCPFLHKSTISGLRSLSTQATPAGNRLAHLAQTKCPLMSMAYAAKSFSTSSAVAIKPATAPMVEQEKQQQATFTSQVRGYASIAEQQAESVRLQRQEAAAAAAAALGQSGGVAAEAEQQPDRTFPGGRPTNALGFAKHVVTSARPGFDYEGFYHAELDKKHKDKSYRYFNNINRLRAKFPIAHTARKEDEVTVHCSNDYLGMGRHPVVLKAMHDTLNTYGAGAGGTRNIAGNAQLHLSLEKELADLHQKPGALVFSSCYVANVETLSTLGAKLPGCVILSDESNHASMIQGIRHSRAQKMIWKHNDLVDLENKLKTLPLETPKIIAFESVYSMCGSVAPIEEICDLADKYGAITFLDEVHAVGMYGPTGAGVAEHLDFEANRNGGIEGSVMDRIDIITGTLAKAYGVVGGYIAGSARFVDMVRSYAPGFIFTTSLPPSNAAGARAAVAYQKEHLGDRQQQQRNVASVKAKFASIGIPVIPNPSHIVPLFVGSAEQAKAASDLLLVKHKLYVQSINFPTVAIGSERLRITPSPLHTEAQLDQLVEAVNDVWVELGLKRSDELVGRKELAGKPVNLWTAEQLALEDQVFPPLDATFPDLNAASLGARA</sequence>
<dbReference type="CDD" id="cd06454">
    <property type="entry name" value="KBL_like"/>
    <property type="match status" value="1"/>
</dbReference>
<comment type="subcellular location">
    <subcellularLocation>
        <location evidence="11">Mitochondrion matrix</location>
    </subcellularLocation>
</comment>
<dbReference type="PROSITE" id="PS00599">
    <property type="entry name" value="AA_TRANSFER_CLASS_2"/>
    <property type="match status" value="1"/>
</dbReference>
<proteinExistence type="inferred from homology"/>
<dbReference type="UniPathway" id="UPA00251">
    <property type="reaction ID" value="UER00375"/>
</dbReference>
<comment type="similarity">
    <text evidence="4 10">Belongs to the class-II pyridoxal-phosphate-dependent aminotransferase family.</text>
</comment>
<dbReference type="InterPro" id="IPR015424">
    <property type="entry name" value="PyrdxlP-dep_Trfase"/>
</dbReference>
<evidence type="ECO:0000256" key="1">
    <source>
        <dbReference type="ARBA" id="ARBA00001933"/>
    </source>
</evidence>
<evidence type="ECO:0000256" key="3">
    <source>
        <dbReference type="ARBA" id="ARBA00005029"/>
    </source>
</evidence>
<dbReference type="AlphaFoldDB" id="A0A1Y2F307"/>